<evidence type="ECO:0000313" key="2">
    <source>
        <dbReference type="Proteomes" id="UP001056120"/>
    </source>
</evidence>
<sequence>MRWVAWNKIQTAKRWGGLGLGEIRSLNWALLWKWKWRFNTYPDQLWALVIKAIHDNHRGAQDIPVNNNLAGIWKDILAVDKDLRKTGVTTTEDMGMEGGEDDQKTFSTAKFRSQVEEQIGEKINVGRFKWNNWIPKKITYFAWRLLLGCIPSKGAMVHRGINIGDTTCGLCGYGTETTDHLAASCIMVKAIWWHIHVWLKIPFHGSATSGDDILEDLHKHNGSYQWKKVLEVVMFTTWWRIWKARNELIFERVPFSVIKVVEAIKEDAFVWLNHRSPIGNLDWERWCEFNLRDVFV</sequence>
<name>A0ACB9DFV9_9ASTR</name>
<evidence type="ECO:0000313" key="1">
    <source>
        <dbReference type="EMBL" id="KAI3745447.1"/>
    </source>
</evidence>
<organism evidence="1 2">
    <name type="scientific">Smallanthus sonchifolius</name>
    <dbReference type="NCBI Taxonomy" id="185202"/>
    <lineage>
        <taxon>Eukaryota</taxon>
        <taxon>Viridiplantae</taxon>
        <taxon>Streptophyta</taxon>
        <taxon>Embryophyta</taxon>
        <taxon>Tracheophyta</taxon>
        <taxon>Spermatophyta</taxon>
        <taxon>Magnoliopsida</taxon>
        <taxon>eudicotyledons</taxon>
        <taxon>Gunneridae</taxon>
        <taxon>Pentapetalae</taxon>
        <taxon>asterids</taxon>
        <taxon>campanulids</taxon>
        <taxon>Asterales</taxon>
        <taxon>Asteraceae</taxon>
        <taxon>Asteroideae</taxon>
        <taxon>Heliantheae alliance</taxon>
        <taxon>Millerieae</taxon>
        <taxon>Smallanthus</taxon>
    </lineage>
</organism>
<dbReference type="Proteomes" id="UP001056120">
    <property type="component" value="Linkage Group LG19"/>
</dbReference>
<gene>
    <name evidence="1" type="ORF">L1987_58559</name>
</gene>
<reference evidence="2" key="1">
    <citation type="journal article" date="2022" name="Mol. Ecol. Resour.">
        <title>The genomes of chicory, endive, great burdock and yacon provide insights into Asteraceae palaeo-polyploidization history and plant inulin production.</title>
        <authorList>
            <person name="Fan W."/>
            <person name="Wang S."/>
            <person name="Wang H."/>
            <person name="Wang A."/>
            <person name="Jiang F."/>
            <person name="Liu H."/>
            <person name="Zhao H."/>
            <person name="Xu D."/>
            <person name="Zhang Y."/>
        </authorList>
    </citation>
    <scope>NUCLEOTIDE SEQUENCE [LARGE SCALE GENOMIC DNA]</scope>
    <source>
        <strain evidence="2">cv. Yunnan</strain>
    </source>
</reference>
<reference evidence="1 2" key="2">
    <citation type="journal article" date="2022" name="Mol. Ecol. Resour.">
        <title>The genomes of chicory, endive, great burdock and yacon provide insights into Asteraceae paleo-polyploidization history and plant inulin production.</title>
        <authorList>
            <person name="Fan W."/>
            <person name="Wang S."/>
            <person name="Wang H."/>
            <person name="Wang A."/>
            <person name="Jiang F."/>
            <person name="Liu H."/>
            <person name="Zhao H."/>
            <person name="Xu D."/>
            <person name="Zhang Y."/>
        </authorList>
    </citation>
    <scope>NUCLEOTIDE SEQUENCE [LARGE SCALE GENOMIC DNA]</scope>
    <source>
        <strain evidence="2">cv. Yunnan</strain>
        <tissue evidence="1">Leaves</tissue>
    </source>
</reference>
<comment type="caution">
    <text evidence="1">The sequence shown here is derived from an EMBL/GenBank/DDBJ whole genome shotgun (WGS) entry which is preliminary data.</text>
</comment>
<keyword evidence="2" id="KW-1185">Reference proteome</keyword>
<dbReference type="EMBL" id="CM042036">
    <property type="protein sequence ID" value="KAI3745447.1"/>
    <property type="molecule type" value="Genomic_DNA"/>
</dbReference>
<protein>
    <submittedName>
        <fullName evidence="1">Uncharacterized protein</fullName>
    </submittedName>
</protein>
<accession>A0ACB9DFV9</accession>
<proteinExistence type="predicted"/>